<dbReference type="EMBL" id="JABBVZ010000076">
    <property type="protein sequence ID" value="NMP23977.1"/>
    <property type="molecule type" value="Genomic_DNA"/>
</dbReference>
<evidence type="ECO:0000313" key="2">
    <source>
        <dbReference type="EMBL" id="NMP23977.1"/>
    </source>
</evidence>
<proteinExistence type="predicted"/>
<gene>
    <name evidence="2" type="ORF">HIJ39_16715</name>
</gene>
<sequence length="108" mass="12194">MMSNRETALAMIAHHAEMAEELNDRAQAMGPEGDWIPRRDHIVRYLLDNVLPHAQAEESTIYEAAVQQVVLSALVQSMLWEHTVIRDMAHELSKCADRSEARMLAAQA</sequence>
<dbReference type="InterPro" id="IPR012312">
    <property type="entry name" value="Hemerythrin-like"/>
</dbReference>
<dbReference type="Proteomes" id="UP000533476">
    <property type="component" value="Unassembled WGS sequence"/>
</dbReference>
<organism evidence="2 3">
    <name type="scientific">Sulfobacillus harzensis</name>
    <dbReference type="NCBI Taxonomy" id="2729629"/>
    <lineage>
        <taxon>Bacteria</taxon>
        <taxon>Bacillati</taxon>
        <taxon>Bacillota</taxon>
        <taxon>Clostridia</taxon>
        <taxon>Eubacteriales</taxon>
        <taxon>Clostridiales Family XVII. Incertae Sedis</taxon>
        <taxon>Sulfobacillus</taxon>
    </lineage>
</organism>
<dbReference type="RefSeq" id="WP_169101691.1">
    <property type="nucleotide sequence ID" value="NZ_JABBVZ010000076.1"/>
</dbReference>
<reference evidence="2 3" key="1">
    <citation type="submission" date="2020-04" db="EMBL/GenBank/DDBJ databases">
        <authorList>
            <person name="Zhang R."/>
            <person name="Schippers A."/>
        </authorList>
    </citation>
    <scope>NUCLEOTIDE SEQUENCE [LARGE SCALE GENOMIC DNA]</scope>
    <source>
        <strain evidence="2 3">DSM 109850</strain>
    </source>
</reference>
<keyword evidence="3" id="KW-1185">Reference proteome</keyword>
<comment type="caution">
    <text evidence="2">The sequence shown here is derived from an EMBL/GenBank/DDBJ whole genome shotgun (WGS) entry which is preliminary data.</text>
</comment>
<protein>
    <recommendedName>
        <fullName evidence="1">Hemerythrin-like domain-containing protein</fullName>
    </recommendedName>
</protein>
<evidence type="ECO:0000313" key="3">
    <source>
        <dbReference type="Proteomes" id="UP000533476"/>
    </source>
</evidence>
<dbReference type="Gene3D" id="1.20.120.520">
    <property type="entry name" value="nmb1532 protein domain like"/>
    <property type="match status" value="1"/>
</dbReference>
<evidence type="ECO:0000259" key="1">
    <source>
        <dbReference type="Pfam" id="PF01814"/>
    </source>
</evidence>
<dbReference type="AlphaFoldDB" id="A0A7Y0L6R8"/>
<feature type="domain" description="Hemerythrin-like" evidence="1">
    <location>
        <begin position="11"/>
        <end position="100"/>
    </location>
</feature>
<name>A0A7Y0L6R8_9FIRM</name>
<dbReference type="Pfam" id="PF01814">
    <property type="entry name" value="Hemerythrin"/>
    <property type="match status" value="1"/>
</dbReference>
<accession>A0A7Y0L6R8</accession>